<gene>
    <name evidence="8" type="ORF">H8K32_06900</name>
</gene>
<keyword evidence="9" id="KW-1185">Reference proteome</keyword>
<dbReference type="Gene3D" id="1.25.40.10">
    <property type="entry name" value="Tetratricopeptide repeat domain"/>
    <property type="match status" value="1"/>
</dbReference>
<dbReference type="GO" id="GO:0043709">
    <property type="term" value="P:cell adhesion involved in single-species biofilm formation"/>
    <property type="evidence" value="ECO:0007669"/>
    <property type="project" value="TreeGrafter"/>
</dbReference>
<sequence>MHLSFFKKIWCALAFLAYFFASVSFAADVVNADQLLSETSALLRASPEKAEKNIRKLEEVFNSLTKSQQEKFYVQKAAFLGSMGRNKERIEFVEVSIKNVVNVEIQVKLLYQLSTGYTNLGMFESALNAMNQSIALLPKLTDVNTKLYTLQSAVSLFNTLKAFDQSLLYVEQISAFSDRKNSISSCVSLADKVEIEFLRGNREVAKNFLPDAIQDCKHGGNQFMVKLLNALDALDLIKSSNFPAGISSAKALLDEADDNIKKTNYFIELENALARAYIETGDLKQADFYANEAYKYSNNSKVYLLIEQANETMSKIKRAQGQYVAALEFDDTALEFKNKLLDEQLQKNIAYQRVKFDMQDKANQLTLLEQKNKLLSIEKQLDKKNNEVLLLFIGLIVVALLLVGVWLWKVIQQKNIFKRHAQVDALTQISNRRHFIDITTAAVAERTAPISLILFDMDFFKKINDNFGHPTGDWVLIHVCQAVTEVLRKGDMFGRLGGEEFAICMPAADTHVAKQLAERCRLAIAAIDTEPSGFRFPLTASFGIATIDTYTVSTFEALMESADKALYKSKADGRNCVSVFE</sequence>
<dbReference type="FunFam" id="3.30.70.270:FF:000001">
    <property type="entry name" value="Diguanylate cyclase domain protein"/>
    <property type="match status" value="1"/>
</dbReference>
<evidence type="ECO:0000313" key="8">
    <source>
        <dbReference type="EMBL" id="MBC3861821.1"/>
    </source>
</evidence>
<keyword evidence="5" id="KW-1133">Transmembrane helix</keyword>
<evidence type="ECO:0000256" key="1">
    <source>
        <dbReference type="ARBA" id="ARBA00012528"/>
    </source>
</evidence>
<keyword evidence="5" id="KW-0812">Transmembrane</keyword>
<comment type="caution">
    <text evidence="8">The sequence shown here is derived from an EMBL/GenBank/DDBJ whole genome shotgun (WGS) entry which is preliminary data.</text>
</comment>
<keyword evidence="5" id="KW-0472">Membrane</keyword>
<keyword evidence="4" id="KW-0175">Coiled coil</keyword>
<feature type="repeat" description="TPR" evidence="3">
    <location>
        <begin position="107"/>
        <end position="140"/>
    </location>
</feature>
<keyword evidence="6" id="KW-0732">Signal</keyword>
<feature type="signal peptide" evidence="6">
    <location>
        <begin position="1"/>
        <end position="26"/>
    </location>
</feature>
<dbReference type="InterPro" id="IPR029787">
    <property type="entry name" value="Nucleotide_cyclase"/>
</dbReference>
<dbReference type="GO" id="GO:0052621">
    <property type="term" value="F:diguanylate cyclase activity"/>
    <property type="evidence" value="ECO:0007669"/>
    <property type="project" value="UniProtKB-EC"/>
</dbReference>
<dbReference type="Gene3D" id="3.30.70.270">
    <property type="match status" value="1"/>
</dbReference>
<dbReference type="CDD" id="cd01949">
    <property type="entry name" value="GGDEF"/>
    <property type="match status" value="1"/>
</dbReference>
<dbReference type="InterPro" id="IPR043128">
    <property type="entry name" value="Rev_trsase/Diguanyl_cyclase"/>
</dbReference>
<dbReference type="GO" id="GO:0005886">
    <property type="term" value="C:plasma membrane"/>
    <property type="evidence" value="ECO:0007669"/>
    <property type="project" value="TreeGrafter"/>
</dbReference>
<dbReference type="SUPFAM" id="SSF55073">
    <property type="entry name" value="Nucleotide cyclase"/>
    <property type="match status" value="1"/>
</dbReference>
<dbReference type="SMART" id="SM00267">
    <property type="entry name" value="GGDEF"/>
    <property type="match status" value="1"/>
</dbReference>
<evidence type="ECO:0000256" key="5">
    <source>
        <dbReference type="SAM" id="Phobius"/>
    </source>
</evidence>
<dbReference type="AlphaFoldDB" id="A0A923KPK8"/>
<dbReference type="InterPro" id="IPR000160">
    <property type="entry name" value="GGDEF_dom"/>
</dbReference>
<evidence type="ECO:0000256" key="6">
    <source>
        <dbReference type="SAM" id="SignalP"/>
    </source>
</evidence>
<dbReference type="Proteomes" id="UP000634011">
    <property type="component" value="Unassembled WGS sequence"/>
</dbReference>
<feature type="transmembrane region" description="Helical" evidence="5">
    <location>
        <begin position="388"/>
        <end position="408"/>
    </location>
</feature>
<evidence type="ECO:0000256" key="4">
    <source>
        <dbReference type="SAM" id="Coils"/>
    </source>
</evidence>
<dbReference type="Pfam" id="PF00990">
    <property type="entry name" value="GGDEF"/>
    <property type="match status" value="1"/>
</dbReference>
<dbReference type="InterPro" id="IPR050469">
    <property type="entry name" value="Diguanylate_Cyclase"/>
</dbReference>
<dbReference type="PANTHER" id="PTHR45138:SF9">
    <property type="entry name" value="DIGUANYLATE CYCLASE DGCM-RELATED"/>
    <property type="match status" value="1"/>
</dbReference>
<feature type="chain" id="PRO_5036789636" description="diguanylate cyclase" evidence="6">
    <location>
        <begin position="27"/>
        <end position="581"/>
    </location>
</feature>
<dbReference type="NCBIfam" id="TIGR00254">
    <property type="entry name" value="GGDEF"/>
    <property type="match status" value="1"/>
</dbReference>
<dbReference type="SUPFAM" id="SSF48452">
    <property type="entry name" value="TPR-like"/>
    <property type="match status" value="1"/>
</dbReference>
<feature type="coiled-coil region" evidence="4">
    <location>
        <begin position="358"/>
        <end position="387"/>
    </location>
</feature>
<dbReference type="InterPro" id="IPR019734">
    <property type="entry name" value="TPR_rpt"/>
</dbReference>
<dbReference type="GO" id="GO:1902201">
    <property type="term" value="P:negative regulation of bacterial-type flagellum-dependent cell motility"/>
    <property type="evidence" value="ECO:0007669"/>
    <property type="project" value="TreeGrafter"/>
</dbReference>
<dbReference type="EMBL" id="JACOFV010000005">
    <property type="protein sequence ID" value="MBC3861821.1"/>
    <property type="molecule type" value="Genomic_DNA"/>
</dbReference>
<keyword evidence="3" id="KW-0802">TPR repeat</keyword>
<reference evidence="8" key="1">
    <citation type="submission" date="2020-08" db="EMBL/GenBank/DDBJ databases">
        <title>Novel species isolated from subtropical streams in China.</title>
        <authorList>
            <person name="Lu H."/>
        </authorList>
    </citation>
    <scope>NUCLEOTIDE SEQUENCE</scope>
    <source>
        <strain evidence="8">KACC 12607</strain>
    </source>
</reference>
<evidence type="ECO:0000259" key="7">
    <source>
        <dbReference type="PROSITE" id="PS50887"/>
    </source>
</evidence>
<dbReference type="RefSeq" id="WP_186911752.1">
    <property type="nucleotide sequence ID" value="NZ_JACOFV010000005.1"/>
</dbReference>
<dbReference type="InterPro" id="IPR011990">
    <property type="entry name" value="TPR-like_helical_dom_sf"/>
</dbReference>
<accession>A0A923KPK8</accession>
<dbReference type="PROSITE" id="PS50887">
    <property type="entry name" value="GGDEF"/>
    <property type="match status" value="1"/>
</dbReference>
<dbReference type="PANTHER" id="PTHR45138">
    <property type="entry name" value="REGULATORY COMPONENTS OF SENSORY TRANSDUCTION SYSTEM"/>
    <property type="match status" value="1"/>
</dbReference>
<evidence type="ECO:0000256" key="3">
    <source>
        <dbReference type="PROSITE-ProRule" id="PRU00339"/>
    </source>
</evidence>
<protein>
    <recommendedName>
        <fullName evidence="1">diguanylate cyclase</fullName>
        <ecNumber evidence="1">2.7.7.65</ecNumber>
    </recommendedName>
</protein>
<evidence type="ECO:0000313" key="9">
    <source>
        <dbReference type="Proteomes" id="UP000634011"/>
    </source>
</evidence>
<proteinExistence type="predicted"/>
<comment type="catalytic activity">
    <reaction evidence="2">
        <text>2 GTP = 3',3'-c-di-GMP + 2 diphosphate</text>
        <dbReference type="Rhea" id="RHEA:24898"/>
        <dbReference type="ChEBI" id="CHEBI:33019"/>
        <dbReference type="ChEBI" id="CHEBI:37565"/>
        <dbReference type="ChEBI" id="CHEBI:58805"/>
        <dbReference type="EC" id="2.7.7.65"/>
    </reaction>
</comment>
<dbReference type="PROSITE" id="PS50005">
    <property type="entry name" value="TPR"/>
    <property type="match status" value="1"/>
</dbReference>
<name>A0A923KPK8_9BURK</name>
<dbReference type="EC" id="2.7.7.65" evidence="1"/>
<organism evidence="8 9">
    <name type="scientific">Undibacterium jejuense</name>
    <dbReference type="NCBI Taxonomy" id="1344949"/>
    <lineage>
        <taxon>Bacteria</taxon>
        <taxon>Pseudomonadati</taxon>
        <taxon>Pseudomonadota</taxon>
        <taxon>Betaproteobacteria</taxon>
        <taxon>Burkholderiales</taxon>
        <taxon>Oxalobacteraceae</taxon>
        <taxon>Undibacterium</taxon>
    </lineage>
</organism>
<feature type="domain" description="GGDEF" evidence="7">
    <location>
        <begin position="448"/>
        <end position="581"/>
    </location>
</feature>
<evidence type="ECO:0000256" key="2">
    <source>
        <dbReference type="ARBA" id="ARBA00034247"/>
    </source>
</evidence>